<evidence type="ECO:0000313" key="3">
    <source>
        <dbReference type="Proteomes" id="UP000250870"/>
    </source>
</evidence>
<organism evidence="2 3">
    <name type="scientific">Photorhabdus laumondii subsp. clarkei</name>
    <dbReference type="NCBI Taxonomy" id="2029685"/>
    <lineage>
        <taxon>Bacteria</taxon>
        <taxon>Pseudomonadati</taxon>
        <taxon>Pseudomonadota</taxon>
        <taxon>Gammaproteobacteria</taxon>
        <taxon>Enterobacterales</taxon>
        <taxon>Morganellaceae</taxon>
        <taxon>Photorhabdus</taxon>
    </lineage>
</organism>
<dbReference type="Pfam" id="PF01755">
    <property type="entry name" value="Glyco_transf_25"/>
    <property type="match status" value="1"/>
</dbReference>
<dbReference type="CDD" id="cd06532">
    <property type="entry name" value="Glyco_transf_25"/>
    <property type="match status" value="1"/>
</dbReference>
<sequence>MKIFIINLESDIERKYSMLQRASSLGLDVEIIKAVNGKQLSKDEVMKLSRDFYSNGMTLGELGCSLSHLSVYQRIVGENIPLALIMEDDVEINKNISDVLSALDKFNAKNLNKPNVILLNKTNEYIDTFKKNITGQYYLVNVIEAAGAYGYVINNHAAQCLLDFLQPVWLEADKWRFLNERRIIKVKAVIPPVISTMPLYIQSNLEPERKKQKQRRQEFFNIQRRRRSLYLKLHTMLWRIFVRLWVKRIKS</sequence>
<dbReference type="EMBL" id="NSCI01000018">
    <property type="protein sequence ID" value="RAW90305.1"/>
    <property type="molecule type" value="Genomic_DNA"/>
</dbReference>
<dbReference type="GO" id="GO:0016757">
    <property type="term" value="F:glycosyltransferase activity"/>
    <property type="evidence" value="ECO:0007669"/>
    <property type="project" value="UniProtKB-KW"/>
</dbReference>
<dbReference type="Proteomes" id="UP000250870">
    <property type="component" value="Unassembled WGS sequence"/>
</dbReference>
<proteinExistence type="predicted"/>
<protein>
    <submittedName>
        <fullName evidence="2">Beta1,4-galactosyltransferase waax</fullName>
    </submittedName>
</protein>
<keyword evidence="2" id="KW-0808">Transferase</keyword>
<evidence type="ECO:0000259" key="1">
    <source>
        <dbReference type="Pfam" id="PF01755"/>
    </source>
</evidence>
<name>A0A329VEL7_9GAMM</name>
<feature type="domain" description="Glycosyl transferase family 25" evidence="1">
    <location>
        <begin position="2"/>
        <end position="173"/>
    </location>
</feature>
<dbReference type="InterPro" id="IPR002654">
    <property type="entry name" value="Glyco_trans_25"/>
</dbReference>
<comment type="caution">
    <text evidence="2">The sequence shown here is derived from an EMBL/GenBank/DDBJ whole genome shotgun (WGS) entry which is preliminary data.</text>
</comment>
<keyword evidence="2" id="KW-0328">Glycosyltransferase</keyword>
<accession>A0A329VEL7</accession>
<reference evidence="2 3" key="1">
    <citation type="journal article" date="2018" name="Int. J. Syst. Evol. Microbiol.">
        <title>Whole-genome-based revisit of Photorhabdus phylogeny: proposal for the elevation of most Photorhabdus subspecies to the species level and description of one novel species Photorhabdus bodei sp. nov., and one novel subspecies Photorhabdus laumondii subsp. clarkei subsp. nov.</title>
        <authorList>
            <person name="Machado R.A.R."/>
            <person name="Wuthrich D."/>
            <person name="Kuhnert P."/>
            <person name="Arce C.C.M."/>
            <person name="Thonen L."/>
            <person name="Ruiz C."/>
            <person name="Zhang X."/>
            <person name="Robert C.A.M."/>
            <person name="Karimi J."/>
            <person name="Kamali S."/>
            <person name="Ma J."/>
            <person name="Bruggmann R."/>
            <person name="Erb M."/>
        </authorList>
    </citation>
    <scope>NUCLEOTIDE SEQUENCE [LARGE SCALE GENOMIC DNA]</scope>
    <source>
        <strain evidence="2 3">BOJ-47</strain>
    </source>
</reference>
<evidence type="ECO:0000313" key="2">
    <source>
        <dbReference type="EMBL" id="RAW90305.1"/>
    </source>
</evidence>
<dbReference type="AlphaFoldDB" id="A0A329VEL7"/>
<dbReference type="RefSeq" id="WP_113026140.1">
    <property type="nucleotide sequence ID" value="NZ_CAWNWQ010000018.1"/>
</dbReference>
<gene>
    <name evidence="2" type="ORF">CKY01_14050</name>
</gene>